<dbReference type="EMBL" id="BMXR01000008">
    <property type="protein sequence ID" value="GGX61681.1"/>
    <property type="molecule type" value="Genomic_DNA"/>
</dbReference>
<evidence type="ECO:0000256" key="1">
    <source>
        <dbReference type="ARBA" id="ARBA00022679"/>
    </source>
</evidence>
<evidence type="ECO:0000313" key="5">
    <source>
        <dbReference type="Proteomes" id="UP000626148"/>
    </source>
</evidence>
<evidence type="ECO:0000256" key="2">
    <source>
        <dbReference type="ARBA" id="ARBA00022695"/>
    </source>
</evidence>
<feature type="site" description="Transition state stabilizer" evidence="3">
    <location>
        <position position="15"/>
    </location>
</feature>
<dbReference type="Proteomes" id="UP000626148">
    <property type="component" value="Unassembled WGS sequence"/>
</dbReference>
<comment type="function">
    <text evidence="3">Catalyzes the formation of 4-diphosphocytidyl-2-C-methyl-D-erythritol from CTP and 2-C-methyl-D-erythritol 4-phosphate (MEP).</text>
</comment>
<dbReference type="GO" id="GO:0050518">
    <property type="term" value="F:2-C-methyl-D-erythritol 4-phosphate cytidylyltransferase activity"/>
    <property type="evidence" value="ECO:0007669"/>
    <property type="project" value="UniProtKB-UniRule"/>
</dbReference>
<reference evidence="4" key="2">
    <citation type="submission" date="2020-09" db="EMBL/GenBank/DDBJ databases">
        <authorList>
            <person name="Sun Q."/>
            <person name="Kim S."/>
        </authorList>
    </citation>
    <scope>NUCLEOTIDE SEQUENCE</scope>
    <source>
        <strain evidence="4">KCTC 22169</strain>
    </source>
</reference>
<dbReference type="HAMAP" id="MF_00108">
    <property type="entry name" value="IspD"/>
    <property type="match status" value="1"/>
</dbReference>
<dbReference type="RefSeq" id="WP_189610477.1">
    <property type="nucleotide sequence ID" value="NZ_BMXR01000008.1"/>
</dbReference>
<dbReference type="SUPFAM" id="SSF53448">
    <property type="entry name" value="Nucleotide-diphospho-sugar transferases"/>
    <property type="match status" value="1"/>
</dbReference>
<gene>
    <name evidence="3 4" type="primary">ispD</name>
    <name evidence="4" type="ORF">GCM10007392_31920</name>
</gene>
<comment type="caution">
    <text evidence="4">The sequence shown here is derived from an EMBL/GenBank/DDBJ whole genome shotgun (WGS) entry which is preliminary data.</text>
</comment>
<name>A0A918NEM2_9GAMM</name>
<dbReference type="AlphaFoldDB" id="A0A918NEM2"/>
<dbReference type="PANTHER" id="PTHR32125:SF4">
    <property type="entry name" value="2-C-METHYL-D-ERYTHRITOL 4-PHOSPHATE CYTIDYLYLTRANSFERASE, CHLOROPLASTIC"/>
    <property type="match status" value="1"/>
</dbReference>
<dbReference type="Pfam" id="PF01128">
    <property type="entry name" value="IspD"/>
    <property type="match status" value="1"/>
</dbReference>
<keyword evidence="2 3" id="KW-0548">Nucleotidyltransferase</keyword>
<feature type="site" description="Transition state stabilizer" evidence="3">
    <location>
        <position position="22"/>
    </location>
</feature>
<dbReference type="CDD" id="cd02516">
    <property type="entry name" value="CDP-ME_synthetase"/>
    <property type="match status" value="1"/>
</dbReference>
<keyword evidence="1 3" id="KW-0808">Transferase</keyword>
<dbReference type="InterPro" id="IPR029044">
    <property type="entry name" value="Nucleotide-diphossugar_trans"/>
</dbReference>
<evidence type="ECO:0000313" key="4">
    <source>
        <dbReference type="EMBL" id="GGX61681.1"/>
    </source>
</evidence>
<reference evidence="4" key="1">
    <citation type="journal article" date="2014" name="Int. J. Syst. Evol. Microbiol.">
        <title>Complete genome sequence of Corynebacterium casei LMG S-19264T (=DSM 44701T), isolated from a smear-ripened cheese.</title>
        <authorList>
            <consortium name="US DOE Joint Genome Institute (JGI-PGF)"/>
            <person name="Walter F."/>
            <person name="Albersmeier A."/>
            <person name="Kalinowski J."/>
            <person name="Ruckert C."/>
        </authorList>
    </citation>
    <scope>NUCLEOTIDE SEQUENCE</scope>
    <source>
        <strain evidence="4">KCTC 22169</strain>
    </source>
</reference>
<dbReference type="Gene3D" id="3.90.550.10">
    <property type="entry name" value="Spore Coat Polysaccharide Biosynthesis Protein SpsA, Chain A"/>
    <property type="match status" value="1"/>
</dbReference>
<proteinExistence type="inferred from homology"/>
<dbReference type="GO" id="GO:0019288">
    <property type="term" value="P:isopentenyl diphosphate biosynthetic process, methylerythritol 4-phosphate pathway"/>
    <property type="evidence" value="ECO:0007669"/>
    <property type="project" value="UniProtKB-UniRule"/>
</dbReference>
<organism evidence="4 5">
    <name type="scientific">Saccharospirillum salsuginis</name>
    <dbReference type="NCBI Taxonomy" id="418750"/>
    <lineage>
        <taxon>Bacteria</taxon>
        <taxon>Pseudomonadati</taxon>
        <taxon>Pseudomonadota</taxon>
        <taxon>Gammaproteobacteria</taxon>
        <taxon>Oceanospirillales</taxon>
        <taxon>Saccharospirillaceae</taxon>
        <taxon>Saccharospirillum</taxon>
    </lineage>
</organism>
<dbReference type="InterPro" id="IPR050088">
    <property type="entry name" value="IspD/TarI_cytidylyltransf_bact"/>
</dbReference>
<feature type="site" description="Positions MEP for the nucleophilic attack" evidence="3">
    <location>
        <position position="206"/>
    </location>
</feature>
<evidence type="ECO:0000256" key="3">
    <source>
        <dbReference type="HAMAP-Rule" id="MF_00108"/>
    </source>
</evidence>
<dbReference type="EC" id="2.7.7.60" evidence="3"/>
<dbReference type="InterPro" id="IPR034683">
    <property type="entry name" value="IspD/TarI"/>
</dbReference>
<dbReference type="FunFam" id="3.90.550.10:FF:000003">
    <property type="entry name" value="2-C-methyl-D-erythritol 4-phosphate cytidylyltransferase"/>
    <property type="match status" value="1"/>
</dbReference>
<dbReference type="NCBIfam" id="TIGR00453">
    <property type="entry name" value="ispD"/>
    <property type="match status" value="1"/>
</dbReference>
<keyword evidence="5" id="KW-1185">Reference proteome</keyword>
<protein>
    <recommendedName>
        <fullName evidence="3">2-C-methyl-D-erythritol 4-phosphate cytidylyltransferase</fullName>
        <ecNumber evidence="3">2.7.7.60</ecNumber>
    </recommendedName>
    <alternativeName>
        <fullName evidence="3">4-diphosphocytidyl-2C-methyl-D-erythritol synthase</fullName>
    </alternativeName>
    <alternativeName>
        <fullName evidence="3">MEP cytidylyltransferase</fullName>
        <shortName evidence="3">MCT</shortName>
    </alternativeName>
</protein>
<comment type="pathway">
    <text evidence="3">Isoprenoid biosynthesis; isopentenyl diphosphate biosynthesis via DXP pathway; isopentenyl diphosphate from 1-deoxy-D-xylulose 5-phosphate: step 2/6.</text>
</comment>
<dbReference type="InterPro" id="IPR001228">
    <property type="entry name" value="IspD"/>
</dbReference>
<sequence length="229" mass="25645">MTDHLLLPAAGVGRRFGHDRPKQYCTLADRTLMEWTLDLWLNVRLDGRRLLILAQSDSQGRDIARSYSNLDVAVGGEERADSVLAGLEALNAQEQDWVLVHDIARPCVRVEDIERLLDHCHRTGRGGLLATPVSDTIKRRDGDAVSTIDRRQLWSALTPQCFRFGELKQALASALSAGVTITDEASAMERAGFPVDLVEGARDNLKLTRPEDRALIEFYLMQQGRLEQR</sequence>
<keyword evidence="3" id="KW-0414">Isoprene biosynthesis</keyword>
<accession>A0A918NEM2</accession>
<feature type="site" description="Positions MEP for the nucleophilic attack" evidence="3">
    <location>
        <position position="150"/>
    </location>
</feature>
<comment type="catalytic activity">
    <reaction evidence="3">
        <text>2-C-methyl-D-erythritol 4-phosphate + CTP + H(+) = 4-CDP-2-C-methyl-D-erythritol + diphosphate</text>
        <dbReference type="Rhea" id="RHEA:13429"/>
        <dbReference type="ChEBI" id="CHEBI:15378"/>
        <dbReference type="ChEBI" id="CHEBI:33019"/>
        <dbReference type="ChEBI" id="CHEBI:37563"/>
        <dbReference type="ChEBI" id="CHEBI:57823"/>
        <dbReference type="ChEBI" id="CHEBI:58262"/>
        <dbReference type="EC" id="2.7.7.60"/>
    </reaction>
</comment>
<comment type="similarity">
    <text evidence="3">Belongs to the IspD/TarI cytidylyltransferase family. IspD subfamily.</text>
</comment>
<dbReference type="PANTHER" id="PTHR32125">
    <property type="entry name" value="2-C-METHYL-D-ERYTHRITOL 4-PHOSPHATE CYTIDYLYLTRANSFERASE, CHLOROPLASTIC"/>
    <property type="match status" value="1"/>
</dbReference>